<proteinExistence type="predicted"/>
<gene>
    <name evidence="2" type="ORF">GCM10009104_01050</name>
</gene>
<evidence type="ECO:0000259" key="1">
    <source>
        <dbReference type="Pfam" id="PF11008"/>
    </source>
</evidence>
<dbReference type="Proteomes" id="UP001499915">
    <property type="component" value="Unassembled WGS sequence"/>
</dbReference>
<reference evidence="2 3" key="1">
    <citation type="journal article" date="2019" name="Int. J. Syst. Evol. Microbiol.">
        <title>The Global Catalogue of Microorganisms (GCM) 10K type strain sequencing project: providing services to taxonomists for standard genome sequencing and annotation.</title>
        <authorList>
            <consortium name="The Broad Institute Genomics Platform"/>
            <consortium name="The Broad Institute Genome Sequencing Center for Infectious Disease"/>
            <person name="Wu L."/>
            <person name="Ma J."/>
        </authorList>
    </citation>
    <scope>NUCLEOTIDE SEQUENCE [LARGE SCALE GENOMIC DNA]</scope>
    <source>
        <strain evidence="2 3">JCM 15134</strain>
    </source>
</reference>
<keyword evidence="3" id="KW-1185">Reference proteome</keyword>
<dbReference type="Pfam" id="PF11008">
    <property type="entry name" value="DUF2846"/>
    <property type="match status" value="1"/>
</dbReference>
<sequence>MPMDSMDSDHASKQFNTPPDKSSIYLYRNENFGGAILMTVTLDGRVAGQTGPKTYFHWVVDPGQHEISSIAENTSTLILNTKPGESYYIWQEVKMGLWMARSLLQQMDTPTGQAGVLECKKAHSNL</sequence>
<dbReference type="EMBL" id="BAAAET010000001">
    <property type="protein sequence ID" value="GAA0680494.1"/>
    <property type="molecule type" value="Genomic_DNA"/>
</dbReference>
<feature type="domain" description="DUF2846" evidence="1">
    <location>
        <begin position="20"/>
        <end position="96"/>
    </location>
</feature>
<organism evidence="2 3">
    <name type="scientific">Marinobacterium maritimum</name>
    <dbReference type="NCBI Taxonomy" id="500162"/>
    <lineage>
        <taxon>Bacteria</taxon>
        <taxon>Pseudomonadati</taxon>
        <taxon>Pseudomonadota</taxon>
        <taxon>Gammaproteobacteria</taxon>
        <taxon>Oceanospirillales</taxon>
        <taxon>Oceanospirillaceae</taxon>
        <taxon>Marinobacterium</taxon>
    </lineage>
</organism>
<evidence type="ECO:0000313" key="2">
    <source>
        <dbReference type="EMBL" id="GAA0680494.1"/>
    </source>
</evidence>
<accession>A0ABN1I194</accession>
<evidence type="ECO:0000313" key="3">
    <source>
        <dbReference type="Proteomes" id="UP001499915"/>
    </source>
</evidence>
<comment type="caution">
    <text evidence="2">The sequence shown here is derived from an EMBL/GenBank/DDBJ whole genome shotgun (WGS) entry which is preliminary data.</text>
</comment>
<dbReference type="InterPro" id="IPR022548">
    <property type="entry name" value="DUF2846"/>
</dbReference>
<name>A0ABN1I194_9GAMM</name>
<protein>
    <submittedName>
        <fullName evidence="2">DUF2846 domain-containing protein</fullName>
    </submittedName>
</protein>